<dbReference type="Pfam" id="PF00048">
    <property type="entry name" value="IL8"/>
    <property type="match status" value="1"/>
</dbReference>
<name>A0A8E4BP30_EPICO</name>
<dbReference type="GO" id="GO:0006954">
    <property type="term" value="P:inflammatory response"/>
    <property type="evidence" value="ECO:0007669"/>
    <property type="project" value="UniProtKB-KW"/>
</dbReference>
<organism evidence="10">
    <name type="scientific">Epinephelus coioides</name>
    <name type="common">Orange-spotted grouper</name>
    <name type="synonym">Epinephelus nebulosus</name>
    <dbReference type="NCBI Taxonomy" id="94232"/>
    <lineage>
        <taxon>Eukaryota</taxon>
        <taxon>Metazoa</taxon>
        <taxon>Chordata</taxon>
        <taxon>Craniata</taxon>
        <taxon>Vertebrata</taxon>
        <taxon>Euteleostomi</taxon>
        <taxon>Actinopterygii</taxon>
        <taxon>Neopterygii</taxon>
        <taxon>Teleostei</taxon>
        <taxon>Neoteleostei</taxon>
        <taxon>Acanthomorphata</taxon>
        <taxon>Eupercaria</taxon>
        <taxon>Perciformes</taxon>
        <taxon>Serranoidei</taxon>
        <taxon>Serranidae</taxon>
        <taxon>Epinephelinae</taxon>
        <taxon>Epinephelini</taxon>
        <taxon>Epinephelus</taxon>
    </lineage>
</organism>
<reference evidence="10" key="1">
    <citation type="submission" date="2017-07" db="EMBL/GenBank/DDBJ databases">
        <title>Identification and expression analysis of 19 CC chemokine genes in orange-spotted grouper (Epinephelus coioides).</title>
        <authorList>
            <person name="Leu J.-H."/>
            <person name="Wu M.-H."/>
            <person name="Chou H.-Y."/>
        </authorList>
    </citation>
    <scope>NUCLEOTIDE SEQUENCE</scope>
</reference>
<evidence type="ECO:0000256" key="2">
    <source>
        <dbReference type="ARBA" id="ARBA00022500"/>
    </source>
</evidence>
<comment type="subcellular location">
    <subcellularLocation>
        <location evidence="1">Secreted</location>
    </subcellularLocation>
</comment>
<dbReference type="SMART" id="SM00199">
    <property type="entry name" value="SCY"/>
    <property type="match status" value="1"/>
</dbReference>
<feature type="domain" description="Chemokine interleukin-8-like" evidence="9">
    <location>
        <begin position="33"/>
        <end position="93"/>
    </location>
</feature>
<dbReference type="GO" id="GO:0005615">
    <property type="term" value="C:extracellular space"/>
    <property type="evidence" value="ECO:0007669"/>
    <property type="project" value="UniProtKB-KW"/>
</dbReference>
<evidence type="ECO:0000259" key="9">
    <source>
        <dbReference type="SMART" id="SM00199"/>
    </source>
</evidence>
<dbReference type="GO" id="GO:0006955">
    <property type="term" value="P:immune response"/>
    <property type="evidence" value="ECO:0007669"/>
    <property type="project" value="InterPro"/>
</dbReference>
<dbReference type="InterPro" id="IPR001811">
    <property type="entry name" value="Chemokine_IL8-like_dom"/>
</dbReference>
<evidence type="ECO:0000256" key="5">
    <source>
        <dbReference type="ARBA" id="ARBA00022729"/>
    </source>
</evidence>
<proteinExistence type="evidence at transcript level"/>
<keyword evidence="3" id="KW-0202">Cytokine</keyword>
<evidence type="ECO:0000256" key="4">
    <source>
        <dbReference type="ARBA" id="ARBA00022525"/>
    </source>
</evidence>
<keyword evidence="7" id="KW-0395">Inflammatory response</keyword>
<keyword evidence="5 8" id="KW-0732">Signal</keyword>
<evidence type="ECO:0000256" key="8">
    <source>
        <dbReference type="SAM" id="SignalP"/>
    </source>
</evidence>
<evidence type="ECO:0000256" key="6">
    <source>
        <dbReference type="ARBA" id="ARBA00023157"/>
    </source>
</evidence>
<dbReference type="AlphaFoldDB" id="A0A8E4BP30"/>
<evidence type="ECO:0000256" key="1">
    <source>
        <dbReference type="ARBA" id="ARBA00004613"/>
    </source>
</evidence>
<dbReference type="CDD" id="cd00272">
    <property type="entry name" value="Chemokine_CC"/>
    <property type="match status" value="1"/>
</dbReference>
<keyword evidence="6" id="KW-1015">Disulfide bond</keyword>
<dbReference type="Gene3D" id="2.40.50.40">
    <property type="match status" value="1"/>
</dbReference>
<protein>
    <submittedName>
        <fullName evidence="10">CC chemokine SCYA113</fullName>
    </submittedName>
</protein>
<dbReference type="InterPro" id="IPR039809">
    <property type="entry name" value="Chemokine_b/g/d"/>
</dbReference>
<keyword evidence="4" id="KW-0964">Secreted</keyword>
<dbReference type="FunFam" id="2.40.50.40:FF:000012">
    <property type="entry name" value="C-C motif chemokine"/>
    <property type="match status" value="1"/>
</dbReference>
<dbReference type="SUPFAM" id="SSF54117">
    <property type="entry name" value="Interleukin 8-like chemokines"/>
    <property type="match status" value="1"/>
</dbReference>
<accession>A0A8E4BP30</accession>
<evidence type="ECO:0000256" key="3">
    <source>
        <dbReference type="ARBA" id="ARBA00022514"/>
    </source>
</evidence>
<feature type="chain" id="PRO_5034207514" evidence="8">
    <location>
        <begin position="30"/>
        <end position="142"/>
    </location>
</feature>
<evidence type="ECO:0000256" key="7">
    <source>
        <dbReference type="ARBA" id="ARBA00023198"/>
    </source>
</evidence>
<sequence length="142" mass="15698">MAPRGMIAVTTVLLCLILGLLGPAPAALGSSTSRLCCTRYNRKPVPFQRIKGYREQTTKENCHIEAIIFYTIRKNEICATRKDEWVRRTLELLSSKLKKMSQPVSAADDGTTKKSVKPSFNDGSGFLGSTAETFLNGTDSFY</sequence>
<dbReference type="InterPro" id="IPR036048">
    <property type="entry name" value="Interleukin_8-like_sf"/>
</dbReference>
<feature type="signal peptide" evidence="8">
    <location>
        <begin position="1"/>
        <end position="29"/>
    </location>
</feature>
<dbReference type="GO" id="GO:0008009">
    <property type="term" value="F:chemokine activity"/>
    <property type="evidence" value="ECO:0007669"/>
    <property type="project" value="InterPro"/>
</dbReference>
<dbReference type="PANTHER" id="PTHR12015:SF108">
    <property type="entry name" value="C-C MOTIF CHEMOKINE 20"/>
    <property type="match status" value="1"/>
</dbReference>
<evidence type="ECO:0000313" key="10">
    <source>
        <dbReference type="EMBL" id="AYE57144.1"/>
    </source>
</evidence>
<dbReference type="PANTHER" id="PTHR12015">
    <property type="entry name" value="SMALL INDUCIBLE CYTOKINE A"/>
    <property type="match status" value="1"/>
</dbReference>
<dbReference type="EMBL" id="MF576392">
    <property type="protein sequence ID" value="AYE57144.1"/>
    <property type="molecule type" value="mRNA"/>
</dbReference>
<keyword evidence="2" id="KW-0145">Chemotaxis</keyword>